<evidence type="ECO:0000259" key="11">
    <source>
        <dbReference type="PROSITE" id="PS00907"/>
    </source>
</evidence>
<dbReference type="PROSITE" id="PS00906">
    <property type="entry name" value="UROD_1"/>
    <property type="match status" value="1"/>
</dbReference>
<reference evidence="13" key="1">
    <citation type="journal article" date="2019" name="Int. J. Syst. Evol. Microbiol.">
        <title>The Global Catalogue of Microorganisms (GCM) 10K type strain sequencing project: providing services to taxonomists for standard genome sequencing and annotation.</title>
        <authorList>
            <consortium name="The Broad Institute Genomics Platform"/>
            <consortium name="The Broad Institute Genome Sequencing Center for Infectious Disease"/>
            <person name="Wu L."/>
            <person name="Ma J."/>
        </authorList>
    </citation>
    <scope>NUCLEOTIDE SEQUENCE [LARGE SCALE GENOMIC DNA]</scope>
    <source>
        <strain evidence="13">JCM 17543</strain>
    </source>
</reference>
<sequence>MAPKPGEPALGQVSKPMLAVLRGERRDPTPVWMMRQAGRYLPEYRELRAEKGGFLDLVYDSDAAANITLQPLQRFAALDAAILFSDILIVPFAIGQNLTFVAGEGPRLTPTMLASKLQDLTPHAGRLDPIYETVAKVKARLDPSKTLIGFAGSPWTVATYMVAGQGSREQAETRRFAYADPGAFSAIIGRIEEVTIEYLSRQIDAGADAVQLFDSWAGSLSPAQFEQWVVAPTSRIVASLRERYPDVPVIGFPKGAGGKLAAYARETGVTALGLDETVDPHWAANELPADLPVQGNLDPLSLIAGGEALKNAVSRILDAFAGRPHIFNLGHGILQDTPIANVQSMLAQVKGEA</sequence>
<feature type="binding site" evidence="7">
    <location>
        <begin position="35"/>
        <end position="39"/>
    </location>
    <ligand>
        <name>substrate</name>
    </ligand>
</feature>
<keyword evidence="13" id="KW-1185">Reference proteome</keyword>
<feature type="binding site" evidence="7">
    <location>
        <position position="86"/>
    </location>
    <ligand>
        <name>substrate</name>
    </ligand>
</feature>
<feature type="binding site" evidence="7">
    <location>
        <position position="160"/>
    </location>
    <ligand>
        <name>substrate</name>
    </ligand>
</feature>
<dbReference type="CDD" id="cd00717">
    <property type="entry name" value="URO-D"/>
    <property type="match status" value="1"/>
</dbReference>
<evidence type="ECO:0000256" key="6">
    <source>
        <dbReference type="ARBA" id="ARBA00023244"/>
    </source>
</evidence>
<evidence type="ECO:0000256" key="7">
    <source>
        <dbReference type="HAMAP-Rule" id="MF_00218"/>
    </source>
</evidence>
<feature type="binding site" evidence="7">
    <location>
        <position position="331"/>
    </location>
    <ligand>
        <name>substrate</name>
    </ligand>
</feature>
<accession>A0ABP7LHH6</accession>
<feature type="binding site" evidence="7">
    <location>
        <position position="215"/>
    </location>
    <ligand>
        <name>substrate</name>
    </ligand>
</feature>
<dbReference type="PANTHER" id="PTHR21091">
    <property type="entry name" value="METHYLTETRAHYDROFOLATE:HOMOCYSTEINE METHYLTRANSFERASE RELATED"/>
    <property type="match status" value="1"/>
</dbReference>
<dbReference type="PANTHER" id="PTHR21091:SF169">
    <property type="entry name" value="UROPORPHYRINOGEN DECARBOXYLASE"/>
    <property type="match status" value="1"/>
</dbReference>
<comment type="catalytic activity">
    <reaction evidence="7 8">
        <text>uroporphyrinogen III + 4 H(+) = coproporphyrinogen III + 4 CO2</text>
        <dbReference type="Rhea" id="RHEA:19865"/>
        <dbReference type="ChEBI" id="CHEBI:15378"/>
        <dbReference type="ChEBI" id="CHEBI:16526"/>
        <dbReference type="ChEBI" id="CHEBI:57308"/>
        <dbReference type="ChEBI" id="CHEBI:57309"/>
        <dbReference type="EC" id="4.1.1.37"/>
    </reaction>
</comment>
<dbReference type="Gene3D" id="3.20.20.210">
    <property type="match status" value="1"/>
</dbReference>
<keyword evidence="7" id="KW-0963">Cytoplasm</keyword>
<organism evidence="12 13">
    <name type="scientific">Sphingomonas limnosediminicola</name>
    <dbReference type="NCBI Taxonomy" id="940133"/>
    <lineage>
        <taxon>Bacteria</taxon>
        <taxon>Pseudomonadati</taxon>
        <taxon>Pseudomonadota</taxon>
        <taxon>Alphaproteobacteria</taxon>
        <taxon>Sphingomonadales</taxon>
        <taxon>Sphingomonadaceae</taxon>
        <taxon>Sphingomonas</taxon>
    </lineage>
</organism>
<comment type="pathway">
    <text evidence="1 7 8">Porphyrin-containing compound metabolism; protoporphyrin-IX biosynthesis; coproporphyrinogen-III from 5-aminolevulinate: step 4/4.</text>
</comment>
<dbReference type="InterPro" id="IPR006361">
    <property type="entry name" value="Uroporphyrinogen_deCO2ase_HemE"/>
</dbReference>
<evidence type="ECO:0000256" key="2">
    <source>
        <dbReference type="ARBA" id="ARBA00009935"/>
    </source>
</evidence>
<comment type="caution">
    <text evidence="12">The sequence shown here is derived from an EMBL/GenBank/DDBJ whole genome shotgun (WGS) entry which is preliminary data.</text>
</comment>
<dbReference type="EMBL" id="BAABBM010000001">
    <property type="protein sequence ID" value="GAA3899521.1"/>
    <property type="molecule type" value="Genomic_DNA"/>
</dbReference>
<keyword evidence="6 7" id="KW-0627">Porphyrin biosynthesis</keyword>
<evidence type="ECO:0000256" key="8">
    <source>
        <dbReference type="RuleBase" id="RU000554"/>
    </source>
</evidence>
<gene>
    <name evidence="7 12" type="primary">hemE</name>
    <name evidence="12" type="ORF">GCM10022276_17950</name>
</gene>
<evidence type="ECO:0000256" key="9">
    <source>
        <dbReference type="RuleBase" id="RU004169"/>
    </source>
</evidence>
<evidence type="ECO:0000313" key="12">
    <source>
        <dbReference type="EMBL" id="GAA3899521.1"/>
    </source>
</evidence>
<evidence type="ECO:0000259" key="10">
    <source>
        <dbReference type="PROSITE" id="PS00906"/>
    </source>
</evidence>
<comment type="caution">
    <text evidence="7">Lacks conserved residue(s) required for the propagation of feature annotation.</text>
</comment>
<dbReference type="SUPFAM" id="SSF51726">
    <property type="entry name" value="UROD/MetE-like"/>
    <property type="match status" value="1"/>
</dbReference>
<dbReference type="PROSITE" id="PS00907">
    <property type="entry name" value="UROD_2"/>
    <property type="match status" value="1"/>
</dbReference>
<feature type="site" description="Transition state stabilizer" evidence="7">
    <location>
        <position position="86"/>
    </location>
</feature>
<protein>
    <recommendedName>
        <fullName evidence="3 7">Uroporphyrinogen decarboxylase</fullName>
        <shortName evidence="7">UPD</shortName>
        <shortName evidence="7">URO-D</shortName>
        <ecNumber evidence="3 7">4.1.1.37</ecNumber>
    </recommendedName>
</protein>
<feature type="domain" description="Uroporphyrinogen decarboxylase (URO-D)" evidence="11">
    <location>
        <begin position="148"/>
        <end position="164"/>
    </location>
</feature>
<dbReference type="Pfam" id="PF01208">
    <property type="entry name" value="URO-D"/>
    <property type="match status" value="1"/>
</dbReference>
<dbReference type="InterPro" id="IPR000257">
    <property type="entry name" value="Uroporphyrinogen_deCOase"/>
</dbReference>
<keyword evidence="5 7" id="KW-0456">Lyase</keyword>
<evidence type="ECO:0000313" key="13">
    <source>
        <dbReference type="Proteomes" id="UP001500827"/>
    </source>
</evidence>
<dbReference type="NCBIfam" id="TIGR01464">
    <property type="entry name" value="hemE"/>
    <property type="match status" value="1"/>
</dbReference>
<comment type="similarity">
    <text evidence="2 7 9">Belongs to the uroporphyrinogen decarboxylase family.</text>
</comment>
<evidence type="ECO:0000256" key="1">
    <source>
        <dbReference type="ARBA" id="ARBA00004804"/>
    </source>
</evidence>
<dbReference type="HAMAP" id="MF_00218">
    <property type="entry name" value="URO_D"/>
    <property type="match status" value="1"/>
</dbReference>
<feature type="domain" description="Uroporphyrinogen decarboxylase (URO-D)" evidence="10">
    <location>
        <begin position="30"/>
        <end position="39"/>
    </location>
</feature>
<evidence type="ECO:0000256" key="5">
    <source>
        <dbReference type="ARBA" id="ARBA00023239"/>
    </source>
</evidence>
<proteinExistence type="inferred from homology"/>
<comment type="subcellular location">
    <subcellularLocation>
        <location evidence="7">Cytoplasm</location>
    </subcellularLocation>
</comment>
<comment type="subunit">
    <text evidence="7">Homodimer.</text>
</comment>
<evidence type="ECO:0000256" key="3">
    <source>
        <dbReference type="ARBA" id="ARBA00012288"/>
    </source>
</evidence>
<dbReference type="InterPro" id="IPR038071">
    <property type="entry name" value="UROD/MetE-like_sf"/>
</dbReference>
<dbReference type="Proteomes" id="UP001500827">
    <property type="component" value="Unassembled WGS sequence"/>
</dbReference>
<name>A0ABP7LHH6_9SPHN</name>
<comment type="function">
    <text evidence="7">Catalyzes the decarboxylation of four acetate groups of uroporphyrinogen-III to yield coproporphyrinogen-III.</text>
</comment>
<keyword evidence="4 7" id="KW-0210">Decarboxylase</keyword>
<dbReference type="EC" id="4.1.1.37" evidence="3 7"/>
<evidence type="ECO:0000256" key="4">
    <source>
        <dbReference type="ARBA" id="ARBA00022793"/>
    </source>
</evidence>